<keyword evidence="4" id="KW-0520">NAD</keyword>
<dbReference type="PANTHER" id="PTHR11496:SF102">
    <property type="entry name" value="ALCOHOL DEHYDROGENASE 4"/>
    <property type="match status" value="1"/>
</dbReference>
<accession>A0A7W2TWW7</accession>
<dbReference type="PANTHER" id="PTHR11496">
    <property type="entry name" value="ALCOHOL DEHYDROGENASE"/>
    <property type="match status" value="1"/>
</dbReference>
<dbReference type="Gene3D" id="3.40.50.1970">
    <property type="match status" value="1"/>
</dbReference>
<comment type="similarity">
    <text evidence="2">Belongs to the iron-containing alcohol dehydrogenase family.</text>
</comment>
<evidence type="ECO:0000313" key="8">
    <source>
        <dbReference type="EMBL" id="MBA6413460.1"/>
    </source>
</evidence>
<dbReference type="PROSITE" id="PS00060">
    <property type="entry name" value="ADH_IRON_2"/>
    <property type="match status" value="1"/>
</dbReference>
<evidence type="ECO:0000259" key="6">
    <source>
        <dbReference type="Pfam" id="PF00465"/>
    </source>
</evidence>
<dbReference type="SUPFAM" id="SSF56796">
    <property type="entry name" value="Dehydroquinate synthase-like"/>
    <property type="match status" value="1"/>
</dbReference>
<dbReference type="FunFam" id="3.40.50.1970:FF:000003">
    <property type="entry name" value="Alcohol dehydrogenase, iron-containing"/>
    <property type="match status" value="1"/>
</dbReference>
<comment type="caution">
    <text evidence="8">The sequence shown here is derived from an EMBL/GenBank/DDBJ whole genome shotgun (WGS) entry which is preliminary data.</text>
</comment>
<keyword evidence="5" id="KW-0812">Transmembrane</keyword>
<feature type="domain" description="Alcohol dehydrogenase iron-type/glycerol dehydrogenase GldA" evidence="6">
    <location>
        <begin position="32"/>
        <end position="196"/>
    </location>
</feature>
<dbReference type="EMBL" id="JACFXU010000014">
    <property type="protein sequence ID" value="MBA6413460.1"/>
    <property type="molecule type" value="Genomic_DNA"/>
</dbReference>
<evidence type="ECO:0000259" key="7">
    <source>
        <dbReference type="Pfam" id="PF25137"/>
    </source>
</evidence>
<organism evidence="8 9">
    <name type="scientific">Sediminihaliea albiluteola</name>
    <dbReference type="NCBI Taxonomy" id="2758564"/>
    <lineage>
        <taxon>Bacteria</taxon>
        <taxon>Pseudomonadati</taxon>
        <taxon>Pseudomonadota</taxon>
        <taxon>Gammaproteobacteria</taxon>
        <taxon>Cellvibrionales</taxon>
        <taxon>Halieaceae</taxon>
        <taxon>Sediminihaliea</taxon>
    </lineage>
</organism>
<sequence length="401" mass="42426">MSSFVRKLKHKLYIGLMKVIVILAPGANYMAFTGKGSSQQLCRHIARIGLRKVLVVTDKPLRDLGLVDQAVAGLVEAGLDLEFFDGVQPDPTYDQVAAGLKVLKAHGSEAILAVGGGSSIDAAKIIAARATSDEDPKNWVGMGKVRHDALPLFAIPTTSGTGSEATMGAVISDSISHEKGIISGASLGPTAVALDPELLAGLPKPITAATGMDALTHGIEAYISVWNRGTSLEHSQAAIKLIFEHLQRACEDGSDLEAREAMSIAAYYAGIAINQVNVGNVHAIAHQLGGKYGIPHGLANSLVLPQVLEFCIEEAQPRLAELALLVGAGQAGESEAQLARSFIQAVRDLRQAVGLPETSDKVKAEDYDYLCDLAMKECEGYAVPRLLERDSTMKILASITE</sequence>
<dbReference type="Gene3D" id="1.20.1090.10">
    <property type="entry name" value="Dehydroquinate synthase-like - alpha domain"/>
    <property type="match status" value="1"/>
</dbReference>
<dbReference type="InterPro" id="IPR056798">
    <property type="entry name" value="ADH_Fe_C"/>
</dbReference>
<dbReference type="InterPro" id="IPR039697">
    <property type="entry name" value="Alcohol_dehydrogenase_Fe"/>
</dbReference>
<protein>
    <submittedName>
        <fullName evidence="8">Iron-containing alcohol dehydrogenase</fullName>
    </submittedName>
</protein>
<feature type="transmembrane region" description="Helical" evidence="5">
    <location>
        <begin position="12"/>
        <end position="32"/>
    </location>
</feature>
<name>A0A7W2TWW7_9GAMM</name>
<dbReference type="CDD" id="cd08189">
    <property type="entry name" value="Fe-ADH-like"/>
    <property type="match status" value="1"/>
</dbReference>
<proteinExistence type="inferred from homology"/>
<dbReference type="GO" id="GO:0004022">
    <property type="term" value="F:alcohol dehydrogenase (NAD+) activity"/>
    <property type="evidence" value="ECO:0007669"/>
    <property type="project" value="TreeGrafter"/>
</dbReference>
<evidence type="ECO:0000256" key="5">
    <source>
        <dbReference type="SAM" id="Phobius"/>
    </source>
</evidence>
<evidence type="ECO:0000313" key="9">
    <source>
        <dbReference type="Proteomes" id="UP000539350"/>
    </source>
</evidence>
<evidence type="ECO:0000256" key="1">
    <source>
        <dbReference type="ARBA" id="ARBA00001962"/>
    </source>
</evidence>
<dbReference type="InterPro" id="IPR018211">
    <property type="entry name" value="ADH_Fe_CS"/>
</dbReference>
<evidence type="ECO:0000256" key="3">
    <source>
        <dbReference type="ARBA" id="ARBA00023002"/>
    </source>
</evidence>
<dbReference type="GO" id="GO:0046872">
    <property type="term" value="F:metal ion binding"/>
    <property type="evidence" value="ECO:0007669"/>
    <property type="project" value="InterPro"/>
</dbReference>
<gene>
    <name evidence="8" type="ORF">H2508_10105</name>
</gene>
<dbReference type="Proteomes" id="UP000539350">
    <property type="component" value="Unassembled WGS sequence"/>
</dbReference>
<feature type="domain" description="Fe-containing alcohol dehydrogenase-like C-terminal" evidence="7">
    <location>
        <begin position="207"/>
        <end position="398"/>
    </location>
</feature>
<dbReference type="Pfam" id="PF00465">
    <property type="entry name" value="Fe-ADH"/>
    <property type="match status" value="1"/>
</dbReference>
<keyword evidence="5" id="KW-0472">Membrane</keyword>
<evidence type="ECO:0000256" key="2">
    <source>
        <dbReference type="ARBA" id="ARBA00007358"/>
    </source>
</evidence>
<dbReference type="AlphaFoldDB" id="A0A7W2TWW7"/>
<dbReference type="InterPro" id="IPR001670">
    <property type="entry name" value="ADH_Fe/GldA"/>
</dbReference>
<comment type="cofactor">
    <cofactor evidence="1">
        <name>Fe cation</name>
        <dbReference type="ChEBI" id="CHEBI:24875"/>
    </cofactor>
</comment>
<dbReference type="FunFam" id="1.20.1090.10:FF:000001">
    <property type="entry name" value="Aldehyde-alcohol dehydrogenase"/>
    <property type="match status" value="1"/>
</dbReference>
<keyword evidence="3" id="KW-0560">Oxidoreductase</keyword>
<keyword evidence="5" id="KW-1133">Transmembrane helix</keyword>
<dbReference type="Pfam" id="PF25137">
    <property type="entry name" value="ADH_Fe_C"/>
    <property type="match status" value="1"/>
</dbReference>
<dbReference type="RefSeq" id="WP_182172713.1">
    <property type="nucleotide sequence ID" value="NZ_JACFXU010000014.1"/>
</dbReference>
<reference evidence="8 9" key="1">
    <citation type="submission" date="2020-07" db="EMBL/GenBank/DDBJ databases">
        <title>Halieaceae bacterium, F7430, whole genome shotgun sequencing project.</title>
        <authorList>
            <person name="Jiang S."/>
            <person name="Liu Z.W."/>
            <person name="Du Z.J."/>
        </authorList>
    </citation>
    <scope>NUCLEOTIDE SEQUENCE [LARGE SCALE GENOMIC DNA]</scope>
    <source>
        <strain evidence="8 9">F7430</strain>
    </source>
</reference>
<evidence type="ECO:0000256" key="4">
    <source>
        <dbReference type="ARBA" id="ARBA00023027"/>
    </source>
</evidence>
<keyword evidence="9" id="KW-1185">Reference proteome</keyword>